<evidence type="ECO:0000259" key="13">
    <source>
        <dbReference type="PROSITE" id="PS50885"/>
    </source>
</evidence>
<evidence type="ECO:0000259" key="12">
    <source>
        <dbReference type="PROSITE" id="PS50109"/>
    </source>
</evidence>
<dbReference type="SUPFAM" id="SSF55874">
    <property type="entry name" value="ATPase domain of HSP90 chaperone/DNA topoisomerase II/histidine kinase"/>
    <property type="match status" value="1"/>
</dbReference>
<keyword evidence="9" id="KW-0902">Two-component regulatory system</keyword>
<keyword evidence="10 11" id="KW-0472">Membrane</keyword>
<feature type="transmembrane region" description="Helical" evidence="11">
    <location>
        <begin position="7"/>
        <end position="28"/>
    </location>
</feature>
<evidence type="ECO:0000256" key="3">
    <source>
        <dbReference type="ARBA" id="ARBA00012438"/>
    </source>
</evidence>
<evidence type="ECO:0000256" key="10">
    <source>
        <dbReference type="ARBA" id="ARBA00023136"/>
    </source>
</evidence>
<evidence type="ECO:0000313" key="14">
    <source>
        <dbReference type="EMBL" id="KLU25751.1"/>
    </source>
</evidence>
<organism evidence="14 15">
    <name type="scientific">Caballeronia mineralivorans PML1(12)</name>
    <dbReference type="NCBI Taxonomy" id="908627"/>
    <lineage>
        <taxon>Bacteria</taxon>
        <taxon>Pseudomonadati</taxon>
        <taxon>Pseudomonadota</taxon>
        <taxon>Betaproteobacteria</taxon>
        <taxon>Burkholderiales</taxon>
        <taxon>Burkholderiaceae</taxon>
        <taxon>Caballeronia</taxon>
    </lineage>
</organism>
<dbReference type="RefSeq" id="WP_047847007.1">
    <property type="nucleotide sequence ID" value="NZ_AEJF01000085.1"/>
</dbReference>
<keyword evidence="7" id="KW-0418">Kinase</keyword>
<accession>A0A0J1CZH1</accession>
<reference evidence="14 15" key="1">
    <citation type="journal article" date="2015" name="Genome Announc.">
        <title>Draft Genome Sequence of Burkholderia sp. Strain PML1(12), an Ectomycorrhizosphere-Inhabiting Bacterium with Effective Mineral-Weathering Ability.</title>
        <authorList>
            <person name="Uroz S."/>
            <person name="Oger P."/>
        </authorList>
    </citation>
    <scope>NUCLEOTIDE SEQUENCE [LARGE SCALE GENOMIC DNA]</scope>
    <source>
        <strain evidence="15">PML1(12)</strain>
    </source>
</reference>
<keyword evidence="15" id="KW-1185">Reference proteome</keyword>
<comment type="caution">
    <text evidence="14">The sequence shown here is derived from an EMBL/GenBank/DDBJ whole genome shotgun (WGS) entry which is preliminary data.</text>
</comment>
<dbReference type="Gene3D" id="3.30.565.10">
    <property type="entry name" value="Histidine kinase-like ATPase, C-terminal domain"/>
    <property type="match status" value="1"/>
</dbReference>
<dbReference type="InterPro" id="IPR036890">
    <property type="entry name" value="HATPase_C_sf"/>
</dbReference>
<evidence type="ECO:0000256" key="5">
    <source>
        <dbReference type="ARBA" id="ARBA00022679"/>
    </source>
</evidence>
<dbReference type="SUPFAM" id="SSF47384">
    <property type="entry name" value="Homodimeric domain of signal transducing histidine kinase"/>
    <property type="match status" value="1"/>
</dbReference>
<dbReference type="OrthoDB" id="8554694at2"/>
<name>A0A0J1CZH1_9BURK</name>
<keyword evidence="4" id="KW-0597">Phosphoprotein</keyword>
<dbReference type="Pfam" id="PF08521">
    <property type="entry name" value="2CSK_N"/>
    <property type="match status" value="1"/>
</dbReference>
<protein>
    <recommendedName>
        <fullName evidence="3">histidine kinase</fullName>
        <ecNumber evidence="3">2.7.13.3</ecNumber>
    </recommendedName>
</protein>
<dbReference type="PANTHER" id="PTHR45436:SF15">
    <property type="entry name" value="SENSOR HISTIDINE KINASE CUSS"/>
    <property type="match status" value="1"/>
</dbReference>
<dbReference type="Pfam" id="PF02518">
    <property type="entry name" value="HATPase_c"/>
    <property type="match status" value="1"/>
</dbReference>
<dbReference type="PRINTS" id="PR00344">
    <property type="entry name" value="BCTRLSENSOR"/>
</dbReference>
<evidence type="ECO:0000256" key="9">
    <source>
        <dbReference type="ARBA" id="ARBA00023012"/>
    </source>
</evidence>
<dbReference type="CDD" id="cd00075">
    <property type="entry name" value="HATPase"/>
    <property type="match status" value="1"/>
</dbReference>
<evidence type="ECO:0000256" key="7">
    <source>
        <dbReference type="ARBA" id="ARBA00022777"/>
    </source>
</evidence>
<dbReference type="AlphaFoldDB" id="A0A0J1CZH1"/>
<evidence type="ECO:0000313" key="15">
    <source>
        <dbReference type="Proteomes" id="UP000035963"/>
    </source>
</evidence>
<comment type="catalytic activity">
    <reaction evidence="1">
        <text>ATP + protein L-histidine = ADP + protein N-phospho-L-histidine.</text>
        <dbReference type="EC" id="2.7.13.3"/>
    </reaction>
</comment>
<dbReference type="InterPro" id="IPR003660">
    <property type="entry name" value="HAMP_dom"/>
</dbReference>
<dbReference type="GO" id="GO:0000155">
    <property type="term" value="F:phosphorelay sensor kinase activity"/>
    <property type="evidence" value="ECO:0007669"/>
    <property type="project" value="InterPro"/>
</dbReference>
<feature type="domain" description="HAMP" evidence="13">
    <location>
        <begin position="165"/>
        <end position="218"/>
    </location>
</feature>
<dbReference type="PATRIC" id="fig|908627.4.peg.2833"/>
<dbReference type="PROSITE" id="PS50885">
    <property type="entry name" value="HAMP"/>
    <property type="match status" value="1"/>
</dbReference>
<dbReference type="PANTHER" id="PTHR45436">
    <property type="entry name" value="SENSOR HISTIDINE KINASE YKOH"/>
    <property type="match status" value="1"/>
</dbReference>
<comment type="subcellular location">
    <subcellularLocation>
        <location evidence="2">Membrane</location>
        <topology evidence="2">Multi-pass membrane protein</topology>
    </subcellularLocation>
</comment>
<evidence type="ECO:0000256" key="6">
    <source>
        <dbReference type="ARBA" id="ARBA00022692"/>
    </source>
</evidence>
<sequence>MKSVRSQLLMGLIVGLGLMSILAGYGIFQSAREEANELFDYELRSVAISLPQSVADAKLANSNSGEFEGLQDDRVVIQIWDEAGNLTYHSPPGVELPRQDAGFQSIEIGERHYRVFGLQQPSRFVQLGQPTFVRDELALKLASRTLWPLLAILPLEIALVLFVVKRALRPVNTLSKSLAARSSETLTAIEKDKDLPIEVQPLVESLNQLLVRLDNTLRVQRVFVADAAHELRTPLTALKLQIQAARQHEGPVYDGVLLRKMEERVNRAIHLVQQLLALAREDTEASAREGKVDIQEVASRVIGDLSVLAEQKGIDLGLDCENASQGGGAVPVSGDEASLTTLVTNLIDNAIRYTEPGGRVDVLLAKQGDEVCLEVIDNGPGIPPDDLGRVLDRFYRASNSTGQGSGLGLAIAAKIAAKHRAGFTLLNRTDRTGLRVIVTGLRAA</sequence>
<evidence type="ECO:0000256" key="2">
    <source>
        <dbReference type="ARBA" id="ARBA00004141"/>
    </source>
</evidence>
<dbReference type="InterPro" id="IPR013727">
    <property type="entry name" value="2CSK_N"/>
</dbReference>
<evidence type="ECO:0000256" key="8">
    <source>
        <dbReference type="ARBA" id="ARBA00022989"/>
    </source>
</evidence>
<dbReference type="CDD" id="cd00082">
    <property type="entry name" value="HisKA"/>
    <property type="match status" value="1"/>
</dbReference>
<evidence type="ECO:0000256" key="1">
    <source>
        <dbReference type="ARBA" id="ARBA00000085"/>
    </source>
</evidence>
<dbReference type="SMART" id="SM00388">
    <property type="entry name" value="HisKA"/>
    <property type="match status" value="1"/>
</dbReference>
<dbReference type="SMART" id="SM00387">
    <property type="entry name" value="HATPase_c"/>
    <property type="match status" value="1"/>
</dbReference>
<dbReference type="PROSITE" id="PS50109">
    <property type="entry name" value="HIS_KIN"/>
    <property type="match status" value="1"/>
</dbReference>
<dbReference type="EMBL" id="AEJF01000085">
    <property type="protein sequence ID" value="KLU25751.1"/>
    <property type="molecule type" value="Genomic_DNA"/>
</dbReference>
<evidence type="ECO:0000256" key="4">
    <source>
        <dbReference type="ARBA" id="ARBA00022553"/>
    </source>
</evidence>
<dbReference type="Proteomes" id="UP000035963">
    <property type="component" value="Unassembled WGS sequence"/>
</dbReference>
<dbReference type="InterPro" id="IPR004358">
    <property type="entry name" value="Sig_transdc_His_kin-like_C"/>
</dbReference>
<feature type="domain" description="Histidine kinase" evidence="12">
    <location>
        <begin position="226"/>
        <end position="439"/>
    </location>
</feature>
<keyword evidence="8 11" id="KW-1133">Transmembrane helix</keyword>
<dbReference type="EC" id="2.7.13.3" evidence="3"/>
<dbReference type="InterPro" id="IPR003661">
    <property type="entry name" value="HisK_dim/P_dom"/>
</dbReference>
<dbReference type="InterPro" id="IPR036097">
    <property type="entry name" value="HisK_dim/P_sf"/>
</dbReference>
<proteinExistence type="predicted"/>
<dbReference type="InterPro" id="IPR005467">
    <property type="entry name" value="His_kinase_dom"/>
</dbReference>
<keyword evidence="6 11" id="KW-0812">Transmembrane</keyword>
<dbReference type="GO" id="GO:0005886">
    <property type="term" value="C:plasma membrane"/>
    <property type="evidence" value="ECO:0007669"/>
    <property type="project" value="TreeGrafter"/>
</dbReference>
<dbReference type="InterPro" id="IPR050428">
    <property type="entry name" value="TCS_sensor_his_kinase"/>
</dbReference>
<dbReference type="Gene3D" id="1.10.287.130">
    <property type="match status" value="1"/>
</dbReference>
<dbReference type="InterPro" id="IPR003594">
    <property type="entry name" value="HATPase_dom"/>
</dbReference>
<dbReference type="Pfam" id="PF00512">
    <property type="entry name" value="HisKA"/>
    <property type="match status" value="1"/>
</dbReference>
<evidence type="ECO:0000256" key="11">
    <source>
        <dbReference type="SAM" id="Phobius"/>
    </source>
</evidence>
<gene>
    <name evidence="14" type="ORF">EOS_12750</name>
</gene>
<keyword evidence="5" id="KW-0808">Transferase</keyword>